<reference evidence="4 5" key="1">
    <citation type="submission" date="2020-09" db="EMBL/GenBank/DDBJ databases">
        <title>Biosynthesis of the nuclear factor of activated T cells inhibitor NFAT-133 and its congeners in Streptomyces pactum.</title>
        <authorList>
            <person name="Zhou W."/>
            <person name="Posri P."/>
            <person name="Abugrain M.E."/>
            <person name="Weisberg A.J."/>
            <person name="Chang J.H."/>
            <person name="Mahmud T."/>
        </authorList>
    </citation>
    <scope>NUCLEOTIDE SEQUENCE [LARGE SCALE GENOMIC DNA]</scope>
    <source>
        <strain evidence="4 5">ATCC 27456</strain>
    </source>
</reference>
<dbReference type="InterPro" id="IPR014729">
    <property type="entry name" value="Rossmann-like_a/b/a_fold"/>
</dbReference>
<feature type="domain" description="UspA" evidence="3">
    <location>
        <begin position="1"/>
        <end position="51"/>
    </location>
</feature>
<dbReference type="RefSeq" id="WP_197987703.1">
    <property type="nucleotide sequence ID" value="NZ_JACYXC010000001.1"/>
</dbReference>
<proteinExistence type="inferred from homology"/>
<organism evidence="4 5">
    <name type="scientific">Streptomyces pactum</name>
    <dbReference type="NCBI Taxonomy" id="68249"/>
    <lineage>
        <taxon>Bacteria</taxon>
        <taxon>Bacillati</taxon>
        <taxon>Actinomycetota</taxon>
        <taxon>Actinomycetes</taxon>
        <taxon>Kitasatosporales</taxon>
        <taxon>Streptomycetaceae</taxon>
        <taxon>Streptomyces</taxon>
    </lineage>
</organism>
<evidence type="ECO:0000259" key="3">
    <source>
        <dbReference type="Pfam" id="PF00582"/>
    </source>
</evidence>
<dbReference type="Gene3D" id="3.40.50.620">
    <property type="entry name" value="HUPs"/>
    <property type="match status" value="3"/>
</dbReference>
<evidence type="ECO:0000313" key="5">
    <source>
        <dbReference type="Proteomes" id="UP000807371"/>
    </source>
</evidence>
<dbReference type="Proteomes" id="UP000807371">
    <property type="component" value="Unassembled WGS sequence"/>
</dbReference>
<name>A0ABS0NFH7_9ACTN</name>
<dbReference type="InterPro" id="IPR006015">
    <property type="entry name" value="Universal_stress_UspA"/>
</dbReference>
<comment type="caution">
    <text evidence="4">The sequence shown here is derived from an EMBL/GenBank/DDBJ whole genome shotgun (WGS) entry which is preliminary data.</text>
</comment>
<feature type="domain" description="UspA" evidence="3">
    <location>
        <begin position="231"/>
        <end position="367"/>
    </location>
</feature>
<gene>
    <name evidence="4" type="ORF">IHE55_03690</name>
</gene>
<evidence type="ECO:0000313" key="4">
    <source>
        <dbReference type="EMBL" id="MBH5333950.1"/>
    </source>
</evidence>
<dbReference type="SUPFAM" id="SSF52402">
    <property type="entry name" value="Adenine nucleotide alpha hydrolases-like"/>
    <property type="match status" value="3"/>
</dbReference>
<feature type="compositionally biased region" description="Gly residues" evidence="2">
    <location>
        <begin position="208"/>
        <end position="220"/>
    </location>
</feature>
<dbReference type="PRINTS" id="PR01438">
    <property type="entry name" value="UNVRSLSTRESS"/>
</dbReference>
<dbReference type="EMBL" id="JACYXC010000001">
    <property type="protein sequence ID" value="MBH5333950.1"/>
    <property type="molecule type" value="Genomic_DNA"/>
</dbReference>
<evidence type="ECO:0000256" key="2">
    <source>
        <dbReference type="SAM" id="MobiDB-lite"/>
    </source>
</evidence>
<dbReference type="PANTHER" id="PTHR46268">
    <property type="entry name" value="STRESS RESPONSE PROTEIN NHAX"/>
    <property type="match status" value="1"/>
</dbReference>
<feature type="compositionally biased region" description="Low complexity" evidence="2">
    <location>
        <begin position="86"/>
        <end position="115"/>
    </location>
</feature>
<accession>A0ABS0NFH7</accession>
<keyword evidence="5" id="KW-1185">Reference proteome</keyword>
<feature type="region of interest" description="Disordered" evidence="2">
    <location>
        <begin position="206"/>
        <end position="225"/>
    </location>
</feature>
<feature type="compositionally biased region" description="Low complexity" evidence="2">
    <location>
        <begin position="7"/>
        <end position="24"/>
    </location>
</feature>
<dbReference type="PANTHER" id="PTHR46268:SF6">
    <property type="entry name" value="UNIVERSAL STRESS PROTEIN UP12"/>
    <property type="match status" value="1"/>
</dbReference>
<sequence>MSRTVIAAVDGSAESSAAAEWAAGEAHRRGLPLRLLRARRDRGQPAAPTSGPGRGAPSGPDLPSAPAPGAVPRPRLPRGPGPLPTSRPDAAHVAGPGAARTAGPGPAVVRRPAGGAAPGGPGATGCPAGQTLHEVAERLRAHHPGLTVTVEQLPGRPVEVLLSAARKAEVLVLGSGGPGALGGLLPGAVSLPVVAHATRPVVVVRTGGRAGDGPRSGSGTGPDAPGACPDVVLGLDLSRPCDELIGYAFEAAAVRAATLRVVHGWSGSLGTGTAPAAGRPGGGTVPEHDAERVLADALRPWRGEFPGVEVTAQCVVGRAADHLVAAAGGASLLVVGRRIRRSPLGTRIGPVTHAVLHHATTPVAVVPHL</sequence>
<dbReference type="InterPro" id="IPR006016">
    <property type="entry name" value="UspA"/>
</dbReference>
<evidence type="ECO:0000256" key="1">
    <source>
        <dbReference type="ARBA" id="ARBA00008791"/>
    </source>
</evidence>
<feature type="region of interest" description="Disordered" evidence="2">
    <location>
        <begin position="1"/>
        <end position="129"/>
    </location>
</feature>
<protein>
    <submittedName>
        <fullName evidence="4">Universal stress protein</fullName>
    </submittedName>
</protein>
<feature type="domain" description="UspA" evidence="3">
    <location>
        <begin position="133"/>
        <end position="205"/>
    </location>
</feature>
<dbReference type="Pfam" id="PF00582">
    <property type="entry name" value="Usp"/>
    <property type="match status" value="3"/>
</dbReference>
<comment type="similarity">
    <text evidence="1">Belongs to the universal stress protein A family.</text>
</comment>